<feature type="transmembrane region" description="Helical" evidence="7">
    <location>
        <begin position="36"/>
        <end position="55"/>
    </location>
</feature>
<feature type="transmembrane region" description="Helical" evidence="7">
    <location>
        <begin position="67"/>
        <end position="87"/>
    </location>
</feature>
<dbReference type="STRING" id="1117702.AQZ52_17560"/>
<dbReference type="Pfam" id="PF00771">
    <property type="entry name" value="FHIPEP"/>
    <property type="match status" value="1"/>
</dbReference>
<proteinExistence type="inferred from homology"/>
<evidence type="ECO:0000313" key="9">
    <source>
        <dbReference type="Proteomes" id="UP000058012"/>
    </source>
</evidence>
<dbReference type="PANTHER" id="PTHR30161:SF1">
    <property type="entry name" value="FLAGELLAR BIOSYNTHESIS PROTEIN FLHA-RELATED"/>
    <property type="match status" value="1"/>
</dbReference>
<dbReference type="Gene3D" id="3.40.50.12790">
    <property type="entry name" value="FHIPEP family, domain 4"/>
    <property type="match status" value="1"/>
</dbReference>
<comment type="similarity">
    <text evidence="2">Belongs to the FHIPEP (flagella/HR/invasion proteins export pore) family.</text>
</comment>
<keyword evidence="9" id="KW-1185">Reference proteome</keyword>
<keyword evidence="8" id="KW-0966">Cell projection</keyword>
<dbReference type="InterPro" id="IPR001712">
    <property type="entry name" value="T3SS_FHIPEP"/>
</dbReference>
<keyword evidence="8" id="KW-0969">Cilium</keyword>
<evidence type="ECO:0000256" key="7">
    <source>
        <dbReference type="SAM" id="Phobius"/>
    </source>
</evidence>
<keyword evidence="6 7" id="KW-0472">Membrane</keyword>
<feature type="transmembrane region" description="Helical" evidence="7">
    <location>
        <begin position="266"/>
        <end position="290"/>
    </location>
</feature>
<evidence type="ECO:0000256" key="3">
    <source>
        <dbReference type="ARBA" id="ARBA00022475"/>
    </source>
</evidence>
<dbReference type="Gene3D" id="1.10.8.540">
    <property type="entry name" value="FHIPEP family, domain 3"/>
    <property type="match status" value="1"/>
</dbReference>
<dbReference type="Proteomes" id="UP000058012">
    <property type="component" value="Unassembled WGS sequence"/>
</dbReference>
<dbReference type="InterPro" id="IPR042193">
    <property type="entry name" value="FHIPEP_3"/>
</dbReference>
<evidence type="ECO:0000256" key="6">
    <source>
        <dbReference type="ARBA" id="ARBA00023136"/>
    </source>
</evidence>
<evidence type="ECO:0000256" key="2">
    <source>
        <dbReference type="ARBA" id="ARBA00008835"/>
    </source>
</evidence>
<feature type="transmembrane region" description="Helical" evidence="7">
    <location>
        <begin position="12"/>
        <end position="30"/>
    </location>
</feature>
<comment type="caution">
    <text evidence="8">The sequence shown here is derived from an EMBL/GenBank/DDBJ whole genome shotgun (WGS) entry which is preliminary data.</text>
</comment>
<reference evidence="8 9" key="1">
    <citation type="submission" date="2015-10" db="EMBL/GenBank/DDBJ databases">
        <title>Draft genome sequence of Novosphingobium fuchskuhlense DSM 25065 isolated from a surface water sample of the southwest basin of Lake Grosse Fuchskuhle.</title>
        <authorList>
            <person name="Ruckert C."/>
            <person name="Winkler A."/>
            <person name="Glaeser J."/>
            <person name="Grossart H.-P."/>
            <person name="Kalinowski J."/>
            <person name="Glaeser S."/>
        </authorList>
    </citation>
    <scope>NUCLEOTIDE SEQUENCE [LARGE SCALE GENOMIC DNA]</scope>
    <source>
        <strain evidence="8 9">FNE08-7</strain>
    </source>
</reference>
<dbReference type="AlphaFoldDB" id="A0A117US98"/>
<comment type="subcellular location">
    <subcellularLocation>
        <location evidence="1">Cell membrane</location>
        <topology evidence="1">Multi-pass membrane protein</topology>
    </subcellularLocation>
</comment>
<accession>A0A117US98</accession>
<dbReference type="PIRSF" id="PIRSF005419">
    <property type="entry name" value="FlhA"/>
    <property type="match status" value="1"/>
</dbReference>
<feature type="transmembrane region" description="Helical" evidence="7">
    <location>
        <begin position="107"/>
        <end position="126"/>
    </location>
</feature>
<dbReference type="GO" id="GO:0009306">
    <property type="term" value="P:protein secretion"/>
    <property type="evidence" value="ECO:0007669"/>
    <property type="project" value="InterPro"/>
</dbReference>
<feature type="transmembrane region" description="Helical" evidence="7">
    <location>
        <begin position="236"/>
        <end position="254"/>
    </location>
</feature>
<organism evidence="8 9">
    <name type="scientific">Novosphingobium fuchskuhlense</name>
    <dbReference type="NCBI Taxonomy" id="1117702"/>
    <lineage>
        <taxon>Bacteria</taxon>
        <taxon>Pseudomonadati</taxon>
        <taxon>Pseudomonadota</taxon>
        <taxon>Alphaproteobacteria</taxon>
        <taxon>Sphingomonadales</taxon>
        <taxon>Sphingomonadaceae</taxon>
        <taxon>Novosphingobium</taxon>
    </lineage>
</organism>
<evidence type="ECO:0000256" key="5">
    <source>
        <dbReference type="ARBA" id="ARBA00022989"/>
    </source>
</evidence>
<keyword evidence="8" id="KW-0282">Flagellum</keyword>
<evidence type="ECO:0000313" key="8">
    <source>
        <dbReference type="EMBL" id="KUR69908.1"/>
    </source>
</evidence>
<name>A0A117US98_9SPHN</name>
<protein>
    <submittedName>
        <fullName evidence="8">Flagellar biosynthesis protein FlhA</fullName>
    </submittedName>
</protein>
<dbReference type="InterPro" id="IPR042196">
    <property type="entry name" value="FHIPEP_4"/>
</dbReference>
<dbReference type="Gene3D" id="3.40.30.60">
    <property type="entry name" value="FHIPEP family, domain 1"/>
    <property type="match status" value="1"/>
</dbReference>
<keyword evidence="4 7" id="KW-0812">Transmembrane</keyword>
<keyword evidence="5 7" id="KW-1133">Transmembrane helix</keyword>
<gene>
    <name evidence="8" type="ORF">AQZ52_17560</name>
</gene>
<dbReference type="RefSeq" id="WP_067914255.1">
    <property type="nucleotide sequence ID" value="NZ_KQ954247.1"/>
</dbReference>
<dbReference type="PRINTS" id="PR00949">
    <property type="entry name" value="TYPE3IMAPROT"/>
</dbReference>
<dbReference type="EMBL" id="LLZS01000011">
    <property type="protein sequence ID" value="KUR69908.1"/>
    <property type="molecule type" value="Genomic_DNA"/>
</dbReference>
<keyword evidence="3" id="KW-1003">Cell membrane</keyword>
<evidence type="ECO:0000256" key="4">
    <source>
        <dbReference type="ARBA" id="ARBA00022692"/>
    </source>
</evidence>
<dbReference type="PANTHER" id="PTHR30161">
    <property type="entry name" value="FLAGELLAR EXPORT PROTEIN, MEMBRANE FLHA SUBUNIT-RELATED"/>
    <property type="match status" value="1"/>
</dbReference>
<dbReference type="GO" id="GO:0005886">
    <property type="term" value="C:plasma membrane"/>
    <property type="evidence" value="ECO:0007669"/>
    <property type="project" value="UniProtKB-SubCell"/>
</dbReference>
<evidence type="ECO:0000256" key="1">
    <source>
        <dbReference type="ARBA" id="ARBA00004651"/>
    </source>
</evidence>
<feature type="transmembrane region" description="Helical" evidence="7">
    <location>
        <begin position="194"/>
        <end position="216"/>
    </location>
</feature>
<dbReference type="OrthoDB" id="9759185at2"/>
<dbReference type="GO" id="GO:0044780">
    <property type="term" value="P:bacterial-type flagellum assembly"/>
    <property type="evidence" value="ECO:0007669"/>
    <property type="project" value="TreeGrafter"/>
</dbReference>
<sequence>MIARFLKNNQDLALVGAVFGILIILFAPVPAAILDISIIANFGLALTILLLTFYVSKPVEFSTFPSLLLVATLFRLALNVAATRLILTGANAGQVIGSIGTFAVQGNFVVGLVVFSILVVVQYIVVTSGAQRVSEVAARFTLDSMPGQQMSIDADLNMGLIDQTEAVRRRTGLEREASFYGAMDGASKFVKGDAIAGIIILLIDIIAGWIVGIAQLDMEWGEALQHFTLLTIGDGIAAQLPALIISVATGIIVTRSSSDADLSTEIFRQLASIPRIPFIVTGVLAALLLLPGMPKWPIIFMLGLGYLAWRRMRRETGVEQKLEAAEHQAKRTAVPSVAPIEVRFGPELADAWKNLEAVLLDRIEGMRKAQETGFGIDFPQVRFIDGAALGAFEYEIRLFGARFGHGEARPDKVLAIARDQVPLDIEGTRTTDPTFGLPAIWVDEADAELLRSKGLQVVDPVTVLMTHFSEIISSEMSTLVTRPVIMRLLEGVRQRQPGLLEEIIPGQLSISDIQRVLQNMLGEGVSIANIDLIMENLADLARTSRDPGDLTELVRQRLSYAICSQLRGTHPDLAVVSLDPRIENQITASLQAAGIGSLPIEPSLAEKLIRKLSAISEAMLKEGRSPVLLCGPDLRRHLRAFTRRTLPKLSILSVNEIPMRISLKSYDIVRIEA</sequence>
<dbReference type="InterPro" id="IPR042194">
    <property type="entry name" value="FHIPEP_1"/>
</dbReference>